<dbReference type="Pfam" id="PF00096">
    <property type="entry name" value="zf-C2H2"/>
    <property type="match status" value="2"/>
</dbReference>
<dbReference type="PANTHER" id="PTHR24379:SF121">
    <property type="entry name" value="C2H2-TYPE DOMAIN-CONTAINING PROTEIN"/>
    <property type="match status" value="1"/>
</dbReference>
<feature type="domain" description="C2H2-type" evidence="6">
    <location>
        <begin position="541"/>
        <end position="564"/>
    </location>
</feature>
<dbReference type="Proteomes" id="UP001152888">
    <property type="component" value="Unassembled WGS sequence"/>
</dbReference>
<dbReference type="Gene3D" id="3.30.160.60">
    <property type="entry name" value="Classic Zinc Finger"/>
    <property type="match status" value="8"/>
</dbReference>
<dbReference type="InterPro" id="IPR036236">
    <property type="entry name" value="Znf_C2H2_sf"/>
</dbReference>
<dbReference type="InterPro" id="IPR013087">
    <property type="entry name" value="Znf_C2H2_type"/>
</dbReference>
<evidence type="ECO:0000256" key="5">
    <source>
        <dbReference type="PROSITE-ProRule" id="PRU00042"/>
    </source>
</evidence>
<keyword evidence="2" id="KW-0677">Repeat</keyword>
<feature type="domain" description="C2H2-type" evidence="6">
    <location>
        <begin position="243"/>
        <end position="271"/>
    </location>
</feature>
<sequence length="605" mass="70744">MEADTGESFICYNCGYIARTKRTLIKHIKVGNCNLTTYTSAHSANVYVCIQCSKEFDKKGNLDSHIVKKHPEIVPTLSCKIYICEVCNYKTLRKCNLNRHILTHQDNSNYKLNCPHCNATYGERKGLDDHIVKKHPEFMKSVKRSIYECRNCPYKTVFKSRLDEHSMVHSDAVAMHKCIHCLGTFKTGRALEYHIVIKHPEVTTSVTRKIHQCPYCSFRTFRKEKLQTHLLKHPDAVANIKLIECEYCNDVFRRNTSLGDHMIQNHPEHMSGVTCKIYECPVPTCNYRTTTKYNLVKHMPTHPNITNYKVNACPVPTCNYRTTTKRYMVSHMKTHQDDKSSSCVHCNAIFKQRKSLDDHILKKHPKFAESVKRVIYECPYCPNKTVYKWKHDDHLLVHPDAAHKLVLLKCMHCESTFKIKRELDDHIVRKHPEFMASVTRKIHQCPYCPYRTVKSTLDKHLMKHRDDVSSTKLRTCRHCNKSFKQKESLDNHMLKEHPEFTESVTRNVHQCPYCPYRNVRKVALDRHITTHPEADSSITLITCEHCNKSFKRKQSLHDHIIRKHPDFISSVTAKIHECAHCPYKTMRRNDLKLHETTHHDASTSQ</sequence>
<dbReference type="PROSITE" id="PS00028">
    <property type="entry name" value="ZINC_FINGER_C2H2_1"/>
    <property type="match status" value="8"/>
</dbReference>
<evidence type="ECO:0000256" key="4">
    <source>
        <dbReference type="ARBA" id="ARBA00022833"/>
    </source>
</evidence>
<feature type="domain" description="C2H2-type" evidence="6">
    <location>
        <begin position="47"/>
        <end position="75"/>
    </location>
</feature>
<name>A0A9P0KUX9_ACAOB</name>
<accession>A0A9P0KUX9</accession>
<reference evidence="7" key="1">
    <citation type="submission" date="2022-03" db="EMBL/GenBank/DDBJ databases">
        <authorList>
            <person name="Sayadi A."/>
        </authorList>
    </citation>
    <scope>NUCLEOTIDE SEQUENCE</scope>
</reference>
<dbReference type="SMART" id="SM00355">
    <property type="entry name" value="ZnF_C2H2"/>
    <property type="match status" value="18"/>
</dbReference>
<comment type="caution">
    <text evidence="7">The sequence shown here is derived from an EMBL/GenBank/DDBJ whole genome shotgun (WGS) entry which is preliminary data.</text>
</comment>
<dbReference type="GO" id="GO:0008270">
    <property type="term" value="F:zinc ion binding"/>
    <property type="evidence" value="ECO:0007669"/>
    <property type="project" value="UniProtKB-KW"/>
</dbReference>
<organism evidence="7 8">
    <name type="scientific">Acanthoscelides obtectus</name>
    <name type="common">Bean weevil</name>
    <name type="synonym">Bruchus obtectus</name>
    <dbReference type="NCBI Taxonomy" id="200917"/>
    <lineage>
        <taxon>Eukaryota</taxon>
        <taxon>Metazoa</taxon>
        <taxon>Ecdysozoa</taxon>
        <taxon>Arthropoda</taxon>
        <taxon>Hexapoda</taxon>
        <taxon>Insecta</taxon>
        <taxon>Pterygota</taxon>
        <taxon>Neoptera</taxon>
        <taxon>Endopterygota</taxon>
        <taxon>Coleoptera</taxon>
        <taxon>Polyphaga</taxon>
        <taxon>Cucujiformia</taxon>
        <taxon>Chrysomeloidea</taxon>
        <taxon>Chrysomelidae</taxon>
        <taxon>Bruchinae</taxon>
        <taxon>Bruchini</taxon>
        <taxon>Acanthoscelides</taxon>
    </lineage>
</organism>
<dbReference type="PROSITE" id="PS50157">
    <property type="entry name" value="ZINC_FINGER_C2H2_2"/>
    <property type="match status" value="5"/>
</dbReference>
<keyword evidence="1" id="KW-0479">Metal-binding</keyword>
<dbReference type="SUPFAM" id="SSF57667">
    <property type="entry name" value="beta-beta-alpha zinc fingers"/>
    <property type="match status" value="4"/>
</dbReference>
<feature type="domain" description="C2H2-type" evidence="6">
    <location>
        <begin position="82"/>
        <end position="109"/>
    </location>
</feature>
<dbReference type="EMBL" id="CAKOFQ010006901">
    <property type="protein sequence ID" value="CAH1980900.1"/>
    <property type="molecule type" value="Genomic_DNA"/>
</dbReference>
<evidence type="ECO:0000259" key="6">
    <source>
        <dbReference type="PROSITE" id="PS50157"/>
    </source>
</evidence>
<dbReference type="AlphaFoldDB" id="A0A9P0KUX9"/>
<keyword evidence="4" id="KW-0862">Zinc</keyword>
<dbReference type="OrthoDB" id="6780310at2759"/>
<keyword evidence="8" id="KW-1185">Reference proteome</keyword>
<feature type="domain" description="C2H2-type" evidence="6">
    <location>
        <begin position="474"/>
        <end position="497"/>
    </location>
</feature>
<evidence type="ECO:0000256" key="3">
    <source>
        <dbReference type="ARBA" id="ARBA00022771"/>
    </source>
</evidence>
<proteinExistence type="predicted"/>
<evidence type="ECO:0000256" key="2">
    <source>
        <dbReference type="ARBA" id="ARBA00022737"/>
    </source>
</evidence>
<dbReference type="PANTHER" id="PTHR24379">
    <property type="entry name" value="KRAB AND ZINC FINGER DOMAIN-CONTAINING"/>
    <property type="match status" value="1"/>
</dbReference>
<gene>
    <name evidence="7" type="ORF">ACAOBT_LOCUS14228</name>
</gene>
<protein>
    <recommendedName>
        <fullName evidence="6">C2H2-type domain-containing protein</fullName>
    </recommendedName>
</protein>
<keyword evidence="3 5" id="KW-0863">Zinc-finger</keyword>
<evidence type="ECO:0000256" key="1">
    <source>
        <dbReference type="ARBA" id="ARBA00022723"/>
    </source>
</evidence>
<evidence type="ECO:0000313" key="8">
    <source>
        <dbReference type="Proteomes" id="UP001152888"/>
    </source>
</evidence>
<evidence type="ECO:0000313" key="7">
    <source>
        <dbReference type="EMBL" id="CAH1980900.1"/>
    </source>
</evidence>